<dbReference type="OrthoDB" id="1523452at2"/>
<dbReference type="RefSeq" id="WP_120714213.1">
    <property type="nucleotide sequence ID" value="NZ_RBCJ01000006.1"/>
</dbReference>
<reference evidence="1 2" key="1">
    <citation type="submission" date="2018-10" db="EMBL/GenBank/DDBJ databases">
        <title>Ulvibacterium marinum gen. nov., sp. nov., a novel marine bacterium of the family Flavobacteriaceae, isolated from a culture of the green alga Ulva prolifera.</title>
        <authorList>
            <person name="Zhang Z."/>
        </authorList>
    </citation>
    <scope>NUCLEOTIDE SEQUENCE [LARGE SCALE GENOMIC DNA]</scope>
    <source>
        <strain evidence="1 2">CCMM003</strain>
    </source>
</reference>
<dbReference type="Proteomes" id="UP000276603">
    <property type="component" value="Unassembled WGS sequence"/>
</dbReference>
<proteinExistence type="predicted"/>
<evidence type="ECO:0000313" key="2">
    <source>
        <dbReference type="Proteomes" id="UP000276603"/>
    </source>
</evidence>
<protein>
    <recommendedName>
        <fullName evidence="3">WbqC family protein</fullName>
    </recommendedName>
</protein>
<gene>
    <name evidence="1" type="ORF">D7Z94_24090</name>
</gene>
<dbReference type="AlphaFoldDB" id="A0A3B0BZV4"/>
<keyword evidence="2" id="KW-1185">Reference proteome</keyword>
<dbReference type="InterPro" id="IPR014985">
    <property type="entry name" value="WbqC"/>
</dbReference>
<name>A0A3B0BZV4_9FLAO</name>
<evidence type="ECO:0000313" key="1">
    <source>
        <dbReference type="EMBL" id="RKN76866.1"/>
    </source>
</evidence>
<dbReference type="Pfam" id="PF08889">
    <property type="entry name" value="WbqC"/>
    <property type="match status" value="1"/>
</dbReference>
<dbReference type="EMBL" id="RBCJ01000006">
    <property type="protein sequence ID" value="RKN76866.1"/>
    <property type="molecule type" value="Genomic_DNA"/>
</dbReference>
<evidence type="ECO:0008006" key="3">
    <source>
        <dbReference type="Google" id="ProtNLM"/>
    </source>
</evidence>
<accession>A0A3B0BZV4</accession>
<comment type="caution">
    <text evidence="1">The sequence shown here is derived from an EMBL/GenBank/DDBJ whole genome shotgun (WGS) entry which is preliminary data.</text>
</comment>
<sequence>MQTLLHPTYFPNIAAFAIIIGDKVIWEIEDNYQKQTYRNRCYISTDQGKHMLTIPIKHVGGKEGRQKYKEVRLDNSYSWQRQHWRTLQTAYRTSPFFEYYEDDIAPLFEKEHLFLLDFNLKTIETICDCLQIKMSSKKTFTYQKSMEMLRQGPKTVDARFLVNTKKEIQLVQETYTQVFGNRHGFIKNLSVLDLLFNEGPHTTSFLKNQNLDFIYA</sequence>
<organism evidence="1 2">
    <name type="scientific">Ulvibacterium marinum</name>
    <dbReference type="NCBI Taxonomy" id="2419782"/>
    <lineage>
        <taxon>Bacteria</taxon>
        <taxon>Pseudomonadati</taxon>
        <taxon>Bacteroidota</taxon>
        <taxon>Flavobacteriia</taxon>
        <taxon>Flavobacteriales</taxon>
        <taxon>Flavobacteriaceae</taxon>
        <taxon>Ulvibacterium</taxon>
    </lineage>
</organism>